<dbReference type="KEGG" id="gra:105802006"/>
<dbReference type="OMA" id="EERAQCY"/>
<keyword evidence="4" id="KW-1185">Reference proteome</keyword>
<dbReference type="STRING" id="29730.A0A0D2S639"/>
<dbReference type="InterPro" id="IPR011990">
    <property type="entry name" value="TPR-like_helical_dom_sf"/>
</dbReference>
<name>A0A0D2S639_GOSRA</name>
<dbReference type="EMBL" id="CM001746">
    <property type="protein sequence ID" value="KJB39834.1"/>
    <property type="molecule type" value="Genomic_DNA"/>
</dbReference>
<dbReference type="Pfam" id="PF25474">
    <property type="entry name" value="TPR_TmcB"/>
    <property type="match status" value="1"/>
</dbReference>
<dbReference type="AlphaFoldDB" id="A0A0D2S639"/>
<organism evidence="3 4">
    <name type="scientific">Gossypium raimondii</name>
    <name type="common">Peruvian cotton</name>
    <name type="synonym">Gossypium klotzschianum subsp. raimondii</name>
    <dbReference type="NCBI Taxonomy" id="29730"/>
    <lineage>
        <taxon>Eukaryota</taxon>
        <taxon>Viridiplantae</taxon>
        <taxon>Streptophyta</taxon>
        <taxon>Embryophyta</taxon>
        <taxon>Tracheophyta</taxon>
        <taxon>Spermatophyta</taxon>
        <taxon>Magnoliopsida</taxon>
        <taxon>eudicotyledons</taxon>
        <taxon>Gunneridae</taxon>
        <taxon>Pentapetalae</taxon>
        <taxon>rosids</taxon>
        <taxon>malvids</taxon>
        <taxon>Malvales</taxon>
        <taxon>Malvaceae</taxon>
        <taxon>Malvoideae</taxon>
        <taxon>Gossypium</taxon>
    </lineage>
</organism>
<dbReference type="Gene3D" id="1.25.40.10">
    <property type="entry name" value="Tetratricopeptide repeat domain"/>
    <property type="match status" value="1"/>
</dbReference>
<protein>
    <recommendedName>
        <fullName evidence="2">TmcB/TmcC TPR repeats domain-containing protein</fullName>
    </recommendedName>
</protein>
<dbReference type="Proteomes" id="UP000032304">
    <property type="component" value="Chromosome 7"/>
</dbReference>
<dbReference type="OrthoDB" id="439046at2759"/>
<feature type="region of interest" description="Disordered" evidence="1">
    <location>
        <begin position="138"/>
        <end position="159"/>
    </location>
</feature>
<evidence type="ECO:0000313" key="4">
    <source>
        <dbReference type="Proteomes" id="UP000032304"/>
    </source>
</evidence>
<dbReference type="PANTHER" id="PTHR26312:SF123">
    <property type="entry name" value="TETRATRICOPEPTIDE REPEAT (TPR)-LIKE SUPERFAMILY PROTEIN"/>
    <property type="match status" value="1"/>
</dbReference>
<evidence type="ECO:0000256" key="1">
    <source>
        <dbReference type="SAM" id="MobiDB-lite"/>
    </source>
</evidence>
<proteinExistence type="predicted"/>
<dbReference type="PANTHER" id="PTHR26312">
    <property type="entry name" value="TETRATRICOPEPTIDE REPEAT PROTEIN 5"/>
    <property type="match status" value="1"/>
</dbReference>
<evidence type="ECO:0000259" key="2">
    <source>
        <dbReference type="Pfam" id="PF25474"/>
    </source>
</evidence>
<dbReference type="InterPro" id="IPR057352">
    <property type="entry name" value="TPR_TmcB/C"/>
</dbReference>
<dbReference type="eggNOG" id="ENOG502RYTU">
    <property type="taxonomic scope" value="Eukaryota"/>
</dbReference>
<sequence length="290" mass="31758">MKAVILRGGSIPVTSPALTTSSPKVSLSRQSSFAGLYSADQRTLSSPLISLLSPMDKRKPKGTHPHIRRVLSDSDIARSVSRSPVGSRCISAGIPEEECASEDEVDRELQALVTGNGSDRGASFAPVWPESSIPKEEIGFSGDGLGKGGKHGGSHGDDSFDHKSKISDYYRGMLNLNPADSLLLRNYGKFLHEVEKDTERAEEYYGRAILVSPGDGEVLSLYAKLIWERHRDKSRARSYFDRAMTASPDDCMVLGSYAHFMWETEEDDGDNEEDELDDIFGISAPLVPVF</sequence>
<dbReference type="SUPFAM" id="SSF48452">
    <property type="entry name" value="TPR-like"/>
    <property type="match status" value="1"/>
</dbReference>
<reference evidence="3 4" key="1">
    <citation type="journal article" date="2012" name="Nature">
        <title>Repeated polyploidization of Gossypium genomes and the evolution of spinnable cotton fibres.</title>
        <authorList>
            <person name="Paterson A.H."/>
            <person name="Wendel J.F."/>
            <person name="Gundlach H."/>
            <person name="Guo H."/>
            <person name="Jenkins J."/>
            <person name="Jin D."/>
            <person name="Llewellyn D."/>
            <person name="Showmaker K.C."/>
            <person name="Shu S."/>
            <person name="Udall J."/>
            <person name="Yoo M.J."/>
            <person name="Byers R."/>
            <person name="Chen W."/>
            <person name="Doron-Faigenboim A."/>
            <person name="Duke M.V."/>
            <person name="Gong L."/>
            <person name="Grimwood J."/>
            <person name="Grover C."/>
            <person name="Grupp K."/>
            <person name="Hu G."/>
            <person name="Lee T.H."/>
            <person name="Li J."/>
            <person name="Lin L."/>
            <person name="Liu T."/>
            <person name="Marler B.S."/>
            <person name="Page J.T."/>
            <person name="Roberts A.W."/>
            <person name="Romanel E."/>
            <person name="Sanders W.S."/>
            <person name="Szadkowski E."/>
            <person name="Tan X."/>
            <person name="Tang H."/>
            <person name="Xu C."/>
            <person name="Wang J."/>
            <person name="Wang Z."/>
            <person name="Zhang D."/>
            <person name="Zhang L."/>
            <person name="Ashrafi H."/>
            <person name="Bedon F."/>
            <person name="Bowers J.E."/>
            <person name="Brubaker C.L."/>
            <person name="Chee P.W."/>
            <person name="Das S."/>
            <person name="Gingle A.R."/>
            <person name="Haigler C.H."/>
            <person name="Harker D."/>
            <person name="Hoffmann L.V."/>
            <person name="Hovav R."/>
            <person name="Jones D.C."/>
            <person name="Lemke C."/>
            <person name="Mansoor S."/>
            <person name="ur Rahman M."/>
            <person name="Rainville L.N."/>
            <person name="Rambani A."/>
            <person name="Reddy U.K."/>
            <person name="Rong J.K."/>
            <person name="Saranga Y."/>
            <person name="Scheffler B.E."/>
            <person name="Scheffler J.A."/>
            <person name="Stelly D.M."/>
            <person name="Triplett B.A."/>
            <person name="Van Deynze A."/>
            <person name="Vaslin M.F."/>
            <person name="Waghmare V.N."/>
            <person name="Walford S.A."/>
            <person name="Wright R.J."/>
            <person name="Zaki E.A."/>
            <person name="Zhang T."/>
            <person name="Dennis E.S."/>
            <person name="Mayer K.F."/>
            <person name="Peterson D.G."/>
            <person name="Rokhsar D.S."/>
            <person name="Wang X."/>
            <person name="Schmutz J."/>
        </authorList>
    </citation>
    <scope>NUCLEOTIDE SEQUENCE [LARGE SCALE GENOMIC DNA]</scope>
</reference>
<dbReference type="Gramene" id="KJB39834">
    <property type="protein sequence ID" value="KJB39834"/>
    <property type="gene ID" value="B456_007G033000"/>
</dbReference>
<accession>A0A0D2S639</accession>
<gene>
    <name evidence="3" type="ORF">B456_007G033000</name>
</gene>
<feature type="domain" description="TmcB/TmcC TPR repeats" evidence="2">
    <location>
        <begin position="164"/>
        <end position="208"/>
    </location>
</feature>
<evidence type="ECO:0000313" key="3">
    <source>
        <dbReference type="EMBL" id="KJB39834.1"/>
    </source>
</evidence>